<feature type="domain" description="Glycosyltransferase subfamily 4-like N-terminal" evidence="1">
    <location>
        <begin position="13"/>
        <end position="222"/>
    </location>
</feature>
<dbReference type="PROSITE" id="PS51257">
    <property type="entry name" value="PROKAR_LIPOPROTEIN"/>
    <property type="match status" value="1"/>
</dbReference>
<evidence type="ECO:0000313" key="3">
    <source>
        <dbReference type="Proteomes" id="UP000480178"/>
    </source>
</evidence>
<gene>
    <name evidence="2" type="ORF">GXP67_33090</name>
</gene>
<dbReference type="Pfam" id="PF13439">
    <property type="entry name" value="Glyco_transf_4"/>
    <property type="match status" value="1"/>
</dbReference>
<dbReference type="RefSeq" id="WP_162447088.1">
    <property type="nucleotide sequence ID" value="NZ_CP048222.1"/>
</dbReference>
<dbReference type="EMBL" id="CP048222">
    <property type="protein sequence ID" value="QHT71146.1"/>
    <property type="molecule type" value="Genomic_DNA"/>
</dbReference>
<dbReference type="KEGG" id="rhoz:GXP67_33090"/>
<dbReference type="GO" id="GO:0016757">
    <property type="term" value="F:glycosyltransferase activity"/>
    <property type="evidence" value="ECO:0007669"/>
    <property type="project" value="UniProtKB-ARBA"/>
</dbReference>
<keyword evidence="2" id="KW-0808">Transferase</keyword>
<organism evidence="2 3">
    <name type="scientific">Rhodocytophaga rosea</name>
    <dbReference type="NCBI Taxonomy" id="2704465"/>
    <lineage>
        <taxon>Bacteria</taxon>
        <taxon>Pseudomonadati</taxon>
        <taxon>Bacteroidota</taxon>
        <taxon>Cytophagia</taxon>
        <taxon>Cytophagales</taxon>
        <taxon>Rhodocytophagaceae</taxon>
        <taxon>Rhodocytophaga</taxon>
    </lineage>
</organism>
<dbReference type="InterPro" id="IPR028098">
    <property type="entry name" value="Glyco_trans_4-like_N"/>
</dbReference>
<dbReference type="CDD" id="cd03825">
    <property type="entry name" value="GT4_WcaC-like"/>
    <property type="match status" value="1"/>
</dbReference>
<dbReference type="Gene3D" id="3.40.50.2000">
    <property type="entry name" value="Glycogen Phosphorylase B"/>
    <property type="match status" value="2"/>
</dbReference>
<evidence type="ECO:0000259" key="1">
    <source>
        <dbReference type="Pfam" id="PF13439"/>
    </source>
</evidence>
<dbReference type="Pfam" id="PF13692">
    <property type="entry name" value="Glyco_trans_1_4"/>
    <property type="match status" value="1"/>
</dbReference>
<evidence type="ECO:0000313" key="2">
    <source>
        <dbReference type="EMBL" id="QHT71146.1"/>
    </source>
</evidence>
<dbReference type="Proteomes" id="UP000480178">
    <property type="component" value="Chromosome"/>
</dbReference>
<name>A0A6C0GSZ3_9BACT</name>
<reference evidence="2 3" key="1">
    <citation type="submission" date="2020-01" db="EMBL/GenBank/DDBJ databases">
        <authorList>
            <person name="Kim M.K."/>
        </authorList>
    </citation>
    <scope>NUCLEOTIDE SEQUENCE [LARGE SCALE GENOMIC DNA]</scope>
    <source>
        <strain evidence="2 3">172606-1</strain>
    </source>
</reference>
<accession>A0A6C0GSZ3</accession>
<protein>
    <submittedName>
        <fullName evidence="2">Glycosyltransferase</fullName>
    </submittedName>
</protein>
<keyword evidence="3" id="KW-1185">Reference proteome</keyword>
<dbReference type="SUPFAM" id="SSF53756">
    <property type="entry name" value="UDP-Glycosyltransferase/glycogen phosphorylase"/>
    <property type="match status" value="1"/>
</dbReference>
<dbReference type="PANTHER" id="PTHR12526:SF637">
    <property type="entry name" value="GLYCOSYLTRANSFERASE EPSF-RELATED"/>
    <property type="match status" value="1"/>
</dbReference>
<sequence>MKVTLVNTFQFSGGAAVACYRLMQALNKNQVDASLLVQQQSFEDASVESIGDSFPGKQKAWLRFSADRFYFMLHEKNKGVRFAFSPANIGTDISQHPFIQQADIIHLHWINFGFLSLDSLQQLIDLGKPIVWTMHDMWAFTGGCHYSGECKRYLSHCHSCPFLRNPHPKDLSYRVFENKFALLANASISFVACSQWLAGLAKDSRLLKEFPIISIPNPIDTSTYTPANKTVVRKALSLPTNKKLILFGAFKITDPRKGFIYLLQALHLLQEKYPETSEELGLLVFGKTDQALMEELPFPVFSLGTITETSKLVQVYNAASVFVLPSLEDNLPNTVMESLSCGTPVVAFDTGGLPEMISHLSTGYLSEYKSAESLAEGIYEVLFKQDYTTLSRSARQKVLDTYSESAVAEKYKALYKNLLG</sequence>
<dbReference type="PANTHER" id="PTHR12526">
    <property type="entry name" value="GLYCOSYLTRANSFERASE"/>
    <property type="match status" value="1"/>
</dbReference>
<proteinExistence type="predicted"/>
<dbReference type="AlphaFoldDB" id="A0A6C0GSZ3"/>